<dbReference type="SUPFAM" id="SSF51569">
    <property type="entry name" value="Aldolase"/>
    <property type="match status" value="1"/>
</dbReference>
<reference evidence="2 3" key="1">
    <citation type="submission" date="2020-04" db="EMBL/GenBank/DDBJ databases">
        <title>Rhodospirillaceae bacterium KN72 isolated from deep sea.</title>
        <authorList>
            <person name="Zhang D.-C."/>
        </authorList>
    </citation>
    <scope>NUCLEOTIDE SEQUENCE [LARGE SCALE GENOMIC DNA]</scope>
    <source>
        <strain evidence="2 3">KN72</strain>
    </source>
</reference>
<dbReference type="Proteomes" id="UP000539372">
    <property type="component" value="Unassembled WGS sequence"/>
</dbReference>
<dbReference type="RefSeq" id="WP_169626085.1">
    <property type="nucleotide sequence ID" value="NZ_JABBNT010000004.1"/>
</dbReference>
<sequence length="405" mass="44933">MSLHVLEKLAATNPECEVWWDSSPLVYESWADKVLAEAPDGKAEAWRGQLDRLFGAAHVADGTSAVRGVTTNPPLSLQAIQNDPAYWTDRIRQIVADNPRDTVEEVYWKTYLECVRMGAQMVQPMFEKSGGKYGYLSGQVDPRFVTDKARMREQAFQIAALGPNIMVKLPGSKEGYELIEELTANGIATNNTTSFTVPQYIACMNAVSRGLETAKRNGVDLSAWRSVITHMSARLGNIGDLGWQAQTRGIDLTKEEIQLGEIAVIKRAYRHIQETGHPSKMLMCSMRVSRDDATGTASSWHIEKLAGGDFVYTCPPGYIAELMAVEDQLSPFDAKAIDEDISEETLSKLLRIPYFRQAYEFDGMAPEEFSQFGAFVATASEFAQATRKTIDFVARVMAEDMKIAG</sequence>
<accession>A0A7Y0HHP5</accession>
<dbReference type="AlphaFoldDB" id="A0A7Y0HHP5"/>
<gene>
    <name evidence="2" type="ORF">HH303_14475</name>
</gene>
<comment type="caution">
    <text evidence="2">The sequence shown here is derived from an EMBL/GenBank/DDBJ whole genome shotgun (WGS) entry which is preliminary data.</text>
</comment>
<evidence type="ECO:0000313" key="2">
    <source>
        <dbReference type="EMBL" id="NMM45699.1"/>
    </source>
</evidence>
<dbReference type="InterPro" id="IPR013785">
    <property type="entry name" value="Aldolase_TIM"/>
</dbReference>
<name>A0A7Y0HHP5_9PROT</name>
<proteinExistence type="predicted"/>
<evidence type="ECO:0000313" key="3">
    <source>
        <dbReference type="Proteomes" id="UP000539372"/>
    </source>
</evidence>
<dbReference type="InterPro" id="IPR001585">
    <property type="entry name" value="TAL/FSA"/>
</dbReference>
<dbReference type="Pfam" id="PF00923">
    <property type="entry name" value="TAL_FSA"/>
    <property type="match status" value="1"/>
</dbReference>
<dbReference type="PANTHER" id="PTHR10683">
    <property type="entry name" value="TRANSALDOLASE"/>
    <property type="match status" value="1"/>
</dbReference>
<keyword evidence="3" id="KW-1185">Reference proteome</keyword>
<protein>
    <submittedName>
        <fullName evidence="2">Transaldolase</fullName>
    </submittedName>
</protein>
<organism evidence="2 3">
    <name type="scientific">Pacificispira spongiicola</name>
    <dbReference type="NCBI Taxonomy" id="2729598"/>
    <lineage>
        <taxon>Bacteria</taxon>
        <taxon>Pseudomonadati</taxon>
        <taxon>Pseudomonadota</taxon>
        <taxon>Alphaproteobacteria</taxon>
        <taxon>Rhodospirillales</taxon>
        <taxon>Rhodospirillaceae</taxon>
        <taxon>Pacificispira</taxon>
    </lineage>
</organism>
<dbReference type="GO" id="GO:0005975">
    <property type="term" value="P:carbohydrate metabolic process"/>
    <property type="evidence" value="ECO:0007669"/>
    <property type="project" value="InterPro"/>
</dbReference>
<dbReference type="Gene3D" id="3.20.20.70">
    <property type="entry name" value="Aldolase class I"/>
    <property type="match status" value="1"/>
</dbReference>
<dbReference type="EMBL" id="JABBNT010000004">
    <property type="protein sequence ID" value="NMM45699.1"/>
    <property type="molecule type" value="Genomic_DNA"/>
</dbReference>
<evidence type="ECO:0000256" key="1">
    <source>
        <dbReference type="ARBA" id="ARBA00023270"/>
    </source>
</evidence>
<keyword evidence="1" id="KW-0704">Schiff base</keyword>